<name>A0A4E0R4R2_FASHE</name>
<dbReference type="EMBL" id="JXXN02002994">
    <property type="protein sequence ID" value="THD22105.1"/>
    <property type="molecule type" value="Genomic_DNA"/>
</dbReference>
<dbReference type="SMART" id="SM00368">
    <property type="entry name" value="LRR_RI"/>
    <property type="match status" value="6"/>
</dbReference>
<dbReference type="InterPro" id="IPR001611">
    <property type="entry name" value="Leu-rich_rpt"/>
</dbReference>
<dbReference type="InterPro" id="IPR052394">
    <property type="entry name" value="LRR-containing"/>
</dbReference>
<evidence type="ECO:0000256" key="1">
    <source>
        <dbReference type="SAM" id="MobiDB-lite"/>
    </source>
</evidence>
<organism evidence="2 3">
    <name type="scientific">Fasciola hepatica</name>
    <name type="common">Liver fluke</name>
    <dbReference type="NCBI Taxonomy" id="6192"/>
    <lineage>
        <taxon>Eukaryota</taxon>
        <taxon>Metazoa</taxon>
        <taxon>Spiralia</taxon>
        <taxon>Lophotrochozoa</taxon>
        <taxon>Platyhelminthes</taxon>
        <taxon>Trematoda</taxon>
        <taxon>Digenea</taxon>
        <taxon>Plagiorchiida</taxon>
        <taxon>Echinostomata</taxon>
        <taxon>Echinostomatoidea</taxon>
        <taxon>Fasciolidae</taxon>
        <taxon>Fasciola</taxon>
    </lineage>
</organism>
<feature type="compositionally biased region" description="Basic and acidic residues" evidence="1">
    <location>
        <begin position="37"/>
        <end position="52"/>
    </location>
</feature>
<dbReference type="Pfam" id="PF13516">
    <property type="entry name" value="LRR_6"/>
    <property type="match status" value="3"/>
</dbReference>
<sequence length="426" mass="47277">MDKSSAIVLEAIIEVCSEDTSVVSSPSVAVWTPCGSENKEDKTAESEKRDETDYLCSPTPEPVPKVYFIYAKRCEQLKVNQSEKHFRSMTESLATSHQQDLISVSRTLNDQLVVHHATFGACGTTAVCSTIPFFPECSKVVLDGNNLTAWAIKSIVTYLCRLKHLSELVLSSINLNVIPEKIIVTLLVSTRTLKRLDISGNKLNDKTAASLLEQLIFYQNLEELNLSKNLLGLQSCQALEKLLGETASLKILNCGWNEIRGPAAMVFAKGLKENYGLQYLDISWNGIGNNGAWAIGNWLKEAGQLLSLNLSSNRIEAIGLAGLFLGLAENDVLRELILSRNPLSETAVRESLYALASGLSRSVLETLDFQHIDLGFSFDQLVQETKQFRPKLTCLWSPRDPHLFSKFNQMSVKVDLIEANTLQMDF</sequence>
<comment type="caution">
    <text evidence="2">The sequence shown here is derived from an EMBL/GenBank/DDBJ whole genome shotgun (WGS) entry which is preliminary data.</text>
</comment>
<dbReference type="InterPro" id="IPR032675">
    <property type="entry name" value="LRR_dom_sf"/>
</dbReference>
<dbReference type="AlphaFoldDB" id="A0A4E0R4R2"/>
<keyword evidence="3" id="KW-1185">Reference proteome</keyword>
<feature type="region of interest" description="Disordered" evidence="1">
    <location>
        <begin position="34"/>
        <end position="55"/>
    </location>
</feature>
<dbReference type="PANTHER" id="PTHR24114">
    <property type="entry name" value="LEUCINE RICH REPEAT FAMILY PROTEIN"/>
    <property type="match status" value="1"/>
</dbReference>
<dbReference type="PANTHER" id="PTHR24114:SF2">
    <property type="entry name" value="F-BOX DOMAIN-CONTAINING PROTEIN-RELATED"/>
    <property type="match status" value="1"/>
</dbReference>
<evidence type="ECO:0000313" key="2">
    <source>
        <dbReference type="EMBL" id="THD22105.1"/>
    </source>
</evidence>
<protein>
    <recommendedName>
        <fullName evidence="4">Leucine Rich repeat-containing domain protein</fullName>
    </recommendedName>
</protein>
<gene>
    <name evidence="2" type="ORF">D915_006895</name>
</gene>
<evidence type="ECO:0000313" key="3">
    <source>
        <dbReference type="Proteomes" id="UP000230066"/>
    </source>
</evidence>
<evidence type="ECO:0008006" key="4">
    <source>
        <dbReference type="Google" id="ProtNLM"/>
    </source>
</evidence>
<dbReference type="Proteomes" id="UP000230066">
    <property type="component" value="Unassembled WGS sequence"/>
</dbReference>
<proteinExistence type="predicted"/>
<dbReference type="SUPFAM" id="SSF52047">
    <property type="entry name" value="RNI-like"/>
    <property type="match status" value="1"/>
</dbReference>
<dbReference type="Gene3D" id="3.80.10.10">
    <property type="entry name" value="Ribonuclease Inhibitor"/>
    <property type="match status" value="1"/>
</dbReference>
<accession>A0A4E0R4R2</accession>
<reference evidence="2" key="1">
    <citation type="submission" date="2019-03" db="EMBL/GenBank/DDBJ databases">
        <title>Improved annotation for the trematode Fasciola hepatica.</title>
        <authorList>
            <person name="Choi Y.-J."/>
            <person name="Martin J."/>
            <person name="Mitreva M."/>
        </authorList>
    </citation>
    <scope>NUCLEOTIDE SEQUENCE [LARGE SCALE GENOMIC DNA]</scope>
</reference>